<keyword evidence="1" id="KW-0732">Signal</keyword>
<reference evidence="3" key="1">
    <citation type="journal article" date="2013" name="New Phytol.">
        <title>Comparative genomic and transcriptomic analyses reveal the hemibiotrophic stage shift of Colletotrichum fungi.</title>
        <authorList>
            <person name="Gan P."/>
            <person name="Ikeda K."/>
            <person name="Irieda H."/>
            <person name="Narusaka M."/>
            <person name="O'Connell R.J."/>
            <person name="Narusaka Y."/>
            <person name="Takano Y."/>
            <person name="Kubo Y."/>
            <person name="Shirasu K."/>
        </authorList>
    </citation>
    <scope>NUCLEOTIDE SEQUENCE [LARGE SCALE GENOMIC DNA]</scope>
    <source>
        <strain evidence="3">104-T / ATCC 96160 / CBS 514.97 / LARS 414 / MAFF 240422</strain>
    </source>
</reference>
<accession>A0A484FIP1</accession>
<dbReference type="AlphaFoldDB" id="A0A484FIP1"/>
<evidence type="ECO:0000313" key="3">
    <source>
        <dbReference type="Proteomes" id="UP000014480"/>
    </source>
</evidence>
<evidence type="ECO:0000313" key="2">
    <source>
        <dbReference type="EMBL" id="TDZ18329.1"/>
    </source>
</evidence>
<name>A0A484FIP1_COLOR</name>
<keyword evidence="3" id="KW-1185">Reference proteome</keyword>
<gene>
    <name evidence="2" type="ORF">Cob_v008744</name>
</gene>
<comment type="caution">
    <text evidence="2">The sequence shown here is derived from an EMBL/GenBank/DDBJ whole genome shotgun (WGS) entry which is preliminary data.</text>
</comment>
<sequence length="84" mass="9192">MYTSVPVSLILGFRCLLAPVTLHQVDTGNLGPTCQASQRKQKLFVLPPLLFPSARNRQPSISRVAGLLISHWLTLATSCVHLDP</sequence>
<evidence type="ECO:0008006" key="4">
    <source>
        <dbReference type="Google" id="ProtNLM"/>
    </source>
</evidence>
<protein>
    <recommendedName>
        <fullName evidence="4">Secreted protein</fullName>
    </recommendedName>
</protein>
<proteinExistence type="predicted"/>
<dbReference type="Proteomes" id="UP000014480">
    <property type="component" value="Unassembled WGS sequence"/>
</dbReference>
<feature type="signal peptide" evidence="1">
    <location>
        <begin position="1"/>
        <end position="22"/>
    </location>
</feature>
<dbReference type="EMBL" id="AMCV02000024">
    <property type="protein sequence ID" value="TDZ18329.1"/>
    <property type="molecule type" value="Genomic_DNA"/>
</dbReference>
<feature type="chain" id="PRO_5019811910" description="Secreted protein" evidence="1">
    <location>
        <begin position="23"/>
        <end position="84"/>
    </location>
</feature>
<organism evidence="2 3">
    <name type="scientific">Colletotrichum orbiculare (strain 104-T / ATCC 96160 / CBS 514.97 / LARS 414 / MAFF 240422)</name>
    <name type="common">Cucumber anthracnose fungus</name>
    <name type="synonym">Colletotrichum lagenarium</name>
    <dbReference type="NCBI Taxonomy" id="1213857"/>
    <lineage>
        <taxon>Eukaryota</taxon>
        <taxon>Fungi</taxon>
        <taxon>Dikarya</taxon>
        <taxon>Ascomycota</taxon>
        <taxon>Pezizomycotina</taxon>
        <taxon>Sordariomycetes</taxon>
        <taxon>Hypocreomycetidae</taxon>
        <taxon>Glomerellales</taxon>
        <taxon>Glomerellaceae</taxon>
        <taxon>Colletotrichum</taxon>
        <taxon>Colletotrichum orbiculare species complex</taxon>
    </lineage>
</organism>
<evidence type="ECO:0000256" key="1">
    <source>
        <dbReference type="SAM" id="SignalP"/>
    </source>
</evidence>
<reference evidence="3" key="2">
    <citation type="journal article" date="2019" name="Mol. Plant Microbe Interact.">
        <title>Genome sequence resources for four phytopathogenic fungi from the Colletotrichum orbiculare species complex.</title>
        <authorList>
            <person name="Gan P."/>
            <person name="Tsushima A."/>
            <person name="Narusaka M."/>
            <person name="Narusaka Y."/>
            <person name="Takano Y."/>
            <person name="Kubo Y."/>
            <person name="Shirasu K."/>
        </authorList>
    </citation>
    <scope>GENOME REANNOTATION</scope>
    <source>
        <strain evidence="3">104-T / ATCC 96160 / CBS 514.97 / LARS 414 / MAFF 240422</strain>
    </source>
</reference>